<dbReference type="Pfam" id="PF12246">
    <property type="entry name" value="MKT1_C"/>
    <property type="match status" value="1"/>
</dbReference>
<feature type="compositionally biased region" description="Acidic residues" evidence="2">
    <location>
        <begin position="1078"/>
        <end position="1091"/>
    </location>
</feature>
<evidence type="ECO:0000256" key="1">
    <source>
        <dbReference type="SAM" id="Coils"/>
    </source>
</evidence>
<evidence type="ECO:0000313" key="5">
    <source>
        <dbReference type="EMBL" id="KAJ4459130.1"/>
    </source>
</evidence>
<feature type="coiled-coil region" evidence="1">
    <location>
        <begin position="548"/>
        <end position="666"/>
    </location>
</feature>
<evidence type="ECO:0000259" key="4">
    <source>
        <dbReference type="Pfam" id="PF12246"/>
    </source>
</evidence>
<feature type="domain" description="Autophagy-related protein 16" evidence="3">
    <location>
        <begin position="482"/>
        <end position="650"/>
    </location>
</feature>
<feature type="compositionally biased region" description="Low complexity" evidence="2">
    <location>
        <begin position="1203"/>
        <end position="1213"/>
    </location>
</feature>
<feature type="compositionally biased region" description="Low complexity" evidence="2">
    <location>
        <begin position="1224"/>
        <end position="1233"/>
    </location>
</feature>
<proteinExistence type="predicted"/>
<dbReference type="Pfam" id="PF08614">
    <property type="entry name" value="ATG16"/>
    <property type="match status" value="1"/>
</dbReference>
<feature type="compositionally biased region" description="Low complexity" evidence="2">
    <location>
        <begin position="1099"/>
        <end position="1108"/>
    </location>
</feature>
<dbReference type="Gene3D" id="1.20.5.340">
    <property type="match status" value="1"/>
</dbReference>
<name>A0ABQ8UIS8_9EUKA</name>
<keyword evidence="1" id="KW-0175">Coiled coil</keyword>
<dbReference type="PANTHER" id="PTHR48125:SF10">
    <property type="entry name" value="OS12G0136300 PROTEIN"/>
    <property type="match status" value="1"/>
</dbReference>
<feature type="region of interest" description="Disordered" evidence="2">
    <location>
        <begin position="30"/>
        <end position="51"/>
    </location>
</feature>
<keyword evidence="6" id="KW-1185">Reference proteome</keyword>
<feature type="compositionally biased region" description="Low complexity" evidence="2">
    <location>
        <begin position="1021"/>
        <end position="1036"/>
    </location>
</feature>
<dbReference type="InterPro" id="IPR022039">
    <property type="entry name" value="MKT1_C"/>
</dbReference>
<feature type="coiled-coil region" evidence="1">
    <location>
        <begin position="864"/>
        <end position="912"/>
    </location>
</feature>
<feature type="compositionally biased region" description="Low complexity" evidence="2">
    <location>
        <begin position="960"/>
        <end position="973"/>
    </location>
</feature>
<feature type="compositionally biased region" description="Basic residues" evidence="2">
    <location>
        <begin position="1058"/>
        <end position="1068"/>
    </location>
</feature>
<feature type="compositionally biased region" description="Low complexity" evidence="2">
    <location>
        <begin position="980"/>
        <end position="1006"/>
    </location>
</feature>
<accession>A0ABQ8UIS8</accession>
<feature type="compositionally biased region" description="Pro residues" evidence="2">
    <location>
        <begin position="488"/>
        <end position="498"/>
    </location>
</feature>
<protein>
    <submittedName>
        <fullName evidence="5">Viral life cyclerelated protein</fullName>
    </submittedName>
</protein>
<sequence>MSSDVDLEALVGPRFPNQIYFFLTQGVISPGQPLPPPPPPTPPPPSPPPLRLFATRRSHPVDLTPSISPRRSHPVDLTPSISPRRSHRLFFLSGWRGPGQVLNNLSTQRLTDSQPLMDSDLYRATLQGLFGYRAQTLSILSSRLGPFFKERPVTWAPYFQQATSLIHPVGPAPELTWAHQAPSRELLEEDKGLGPHPSPAVPIGAQPLTIEQIGATAILHAIEATGMPLPTLSSLPFFHEQTWLLFVLLRLRALTARPFALPTLPTDAQRSDAGQRCGAGPEKYAEKWKAPESAEIALVTRVCGLLPVELLPGMPWEGPVDLDALAMNCVSHAARRTLRNLLETCALSSFLGGHARAPPADCAKLPAMLPFGNEINTGMAIMMRIFLTFPLAPVSNPLPLAQLYEMINVLSKNLPACANIPHDLAIAIQFWGHAGTFVREVDPSMADVFARAAAMMDRRCGELGLTNEIHDDLLNNRLEKYNLHPRTPATPAPAPAPTAPATTTTPPPAPAPNFISHKGYHLGTSNFFWVRIFFVPVAMQDESKMNYITKLEEEMKQCQEDLQNSNEMNARLEDQVRILTEKNVKLESEAKQRQTDLRQATDLITSLEEQVRNLNETQRNTSGILTDLTQQLGTMNTLQASLKEANEELKQKVSALEAANTKLNTDKQGLMSEMLRARSDGDSNANRLAKLSLAEEQVRALTSQVGALRAQQKMMAEDLTLCKREKDQLTLESAALTQLQPADAQLVIVSLLRQHTLMLQERIADMDAEAKGLYERLGETPPAPRVPNLAARRKAADKEEAGRPTHKKAASAAAVASARLGMGPIGANLTQGAVPVPGAGASAVGAPLPAMPGVVPDQSPESQVVVLQAEVNRLQAILSQLQREKSTLQKTLNSLEQDAQSSLKALQASETRALEAEGALKVATLELNSLKDHFHVMRPGGPTSTVPLTSDEKKPKPPKSGRSSVRMAAAAVSKLFSKDAPATPGGSGVGTPASSAPSSTSGTPAPSDEHKKQGFFGLFRKGASPADGADGAAKSPAEPERDGPTPPAEPAEEPVRKAPAKKGKKAARRATIAAVTAPEEDEEDQDEAEDEERPKSRKSSATPPAATPKAEDEDQEDQEDEAPPVPRPKKGARRSTIASRPGPPPAPTPTCFHAPAAIHSASLSHCGLFFLWMTGGGWVMRPAAEEEFMDPPAVAVASAEAAATPTRRAAAGRTPKKAVKASFGDAEPAVAPAGDEEEDEPEKKSPRRRPKASA</sequence>
<feature type="compositionally biased region" description="Acidic residues" evidence="2">
    <location>
        <begin position="1111"/>
        <end position="1122"/>
    </location>
</feature>
<feature type="domain" description="Post-transcriptional regulator MKT1 C-terminal" evidence="4">
    <location>
        <begin position="234"/>
        <end position="443"/>
    </location>
</feature>
<feature type="region of interest" description="Disordered" evidence="2">
    <location>
        <begin position="483"/>
        <end position="508"/>
    </location>
</feature>
<reference evidence="5" key="1">
    <citation type="journal article" date="2022" name="bioRxiv">
        <title>Genomics of Preaxostyla Flagellates Illuminates Evolutionary Transitions and the Path Towards Mitochondrial Loss.</title>
        <authorList>
            <person name="Novak L.V.F."/>
            <person name="Treitli S.C."/>
            <person name="Pyrih J."/>
            <person name="Halakuc P."/>
            <person name="Pipaliya S.V."/>
            <person name="Vacek V."/>
            <person name="Brzon O."/>
            <person name="Soukal P."/>
            <person name="Eme L."/>
            <person name="Dacks J.B."/>
            <person name="Karnkowska A."/>
            <person name="Elias M."/>
            <person name="Hampl V."/>
        </authorList>
    </citation>
    <scope>NUCLEOTIDE SEQUENCE</scope>
    <source>
        <strain evidence="5">RCP-MX</strain>
    </source>
</reference>
<evidence type="ECO:0000256" key="2">
    <source>
        <dbReference type="SAM" id="MobiDB-lite"/>
    </source>
</evidence>
<feature type="region of interest" description="Disordered" evidence="2">
    <location>
        <begin position="934"/>
        <end position="1153"/>
    </location>
</feature>
<dbReference type="PANTHER" id="PTHR48125">
    <property type="entry name" value="LP07818P1"/>
    <property type="match status" value="1"/>
</dbReference>
<feature type="compositionally biased region" description="Basic residues" evidence="2">
    <location>
        <begin position="1245"/>
        <end position="1254"/>
    </location>
</feature>
<dbReference type="Proteomes" id="UP001141327">
    <property type="component" value="Unassembled WGS sequence"/>
</dbReference>
<evidence type="ECO:0000259" key="3">
    <source>
        <dbReference type="Pfam" id="PF08614"/>
    </source>
</evidence>
<dbReference type="InterPro" id="IPR013923">
    <property type="entry name" value="Autophagy-rel_prot_16_dom"/>
</dbReference>
<feature type="region of interest" description="Disordered" evidence="2">
    <location>
        <begin position="1203"/>
        <end position="1254"/>
    </location>
</feature>
<gene>
    <name evidence="5" type="ORF">PAPYR_4930</name>
</gene>
<evidence type="ECO:0000313" key="6">
    <source>
        <dbReference type="Proteomes" id="UP001141327"/>
    </source>
</evidence>
<organism evidence="5 6">
    <name type="scientific">Paratrimastix pyriformis</name>
    <dbReference type="NCBI Taxonomy" id="342808"/>
    <lineage>
        <taxon>Eukaryota</taxon>
        <taxon>Metamonada</taxon>
        <taxon>Preaxostyla</taxon>
        <taxon>Paratrimastigidae</taxon>
        <taxon>Paratrimastix</taxon>
    </lineage>
</organism>
<comment type="caution">
    <text evidence="5">The sequence shown here is derived from an EMBL/GenBank/DDBJ whole genome shotgun (WGS) entry which is preliminary data.</text>
</comment>
<dbReference type="EMBL" id="JAPMOS010000022">
    <property type="protein sequence ID" value="KAJ4459130.1"/>
    <property type="molecule type" value="Genomic_DNA"/>
</dbReference>
<feature type="compositionally biased region" description="Pro residues" evidence="2">
    <location>
        <begin position="32"/>
        <end position="50"/>
    </location>
</feature>